<dbReference type="EMBL" id="KL648512">
    <property type="protein sequence ID" value="KEY69810.1"/>
    <property type="molecule type" value="Genomic_DNA"/>
</dbReference>
<dbReference type="OrthoDB" id="10553336at2759"/>
<evidence type="ECO:0000313" key="1">
    <source>
        <dbReference type="EMBL" id="KEY69810.1"/>
    </source>
</evidence>
<proteinExistence type="predicted"/>
<reference evidence="1 2" key="1">
    <citation type="journal article" date="2014" name="BMC Genomics">
        <title>Comparative genome sequencing reveals chemotype-specific gene clusters in the toxigenic black mold Stachybotrys.</title>
        <authorList>
            <person name="Semeiks J."/>
            <person name="Borek D."/>
            <person name="Otwinowski Z."/>
            <person name="Grishin N.V."/>
        </authorList>
    </citation>
    <scope>NUCLEOTIDE SEQUENCE [LARGE SCALE GENOMIC DNA]</scope>
    <source>
        <strain evidence="2">CBS 109288 / IBT 7711</strain>
    </source>
</reference>
<organism evidence="1 2">
    <name type="scientific">Stachybotrys chartarum (strain CBS 109288 / IBT 7711)</name>
    <name type="common">Toxic black mold</name>
    <name type="synonym">Stilbospora chartarum</name>
    <dbReference type="NCBI Taxonomy" id="1280523"/>
    <lineage>
        <taxon>Eukaryota</taxon>
        <taxon>Fungi</taxon>
        <taxon>Dikarya</taxon>
        <taxon>Ascomycota</taxon>
        <taxon>Pezizomycotina</taxon>
        <taxon>Sordariomycetes</taxon>
        <taxon>Hypocreomycetidae</taxon>
        <taxon>Hypocreales</taxon>
        <taxon>Stachybotryaceae</taxon>
        <taxon>Stachybotrys</taxon>
    </lineage>
</organism>
<protein>
    <submittedName>
        <fullName evidence="1">Uncharacterized protein</fullName>
    </submittedName>
</protein>
<keyword evidence="2" id="KW-1185">Reference proteome</keyword>
<dbReference type="AlphaFoldDB" id="A0A084AWY1"/>
<accession>A0A084AWY1</accession>
<dbReference type="HOGENOM" id="CLU_1256758_0_0_1"/>
<evidence type="ECO:0000313" key="2">
    <source>
        <dbReference type="Proteomes" id="UP000028045"/>
    </source>
</evidence>
<name>A0A084AWY1_STACB</name>
<dbReference type="Proteomes" id="UP000028045">
    <property type="component" value="Unassembled WGS sequence"/>
</dbReference>
<gene>
    <name evidence="1" type="ORF">S7711_11287</name>
</gene>
<sequence>MASVGVQHKGVPFSRLDFSPKWIWTMIEATSGGDSGSGANQCGVRHFLSKEHRKTATNTLRAPYVSPLHGSTLPDAGELCDRSPSTWNFACEGCHSETSARSCQSGGTCRGAIPQPNFANLGYVHHQGRSLRNLTAAIWGISRARRHYQPGKEATVNPLKWRAMPNISLHRRTGGRGKRPGKAVSSLSKLGNVLSSSQLLKKRDGATFSLTQECKDRVKQ</sequence>